<keyword evidence="1" id="KW-0732">Signal</keyword>
<keyword evidence="4" id="KW-1185">Reference proteome</keyword>
<feature type="signal peptide" evidence="1">
    <location>
        <begin position="1"/>
        <end position="23"/>
    </location>
</feature>
<protein>
    <recommendedName>
        <fullName evidence="2">EF-hand domain-containing protein</fullName>
    </recommendedName>
</protein>
<evidence type="ECO:0000259" key="2">
    <source>
        <dbReference type="PROSITE" id="PS50222"/>
    </source>
</evidence>
<accession>A0ABS7VIG1</accession>
<sequence>MTLFRPIRLAALVMVLVPFQVTAKEAPALPKSIRDASREQIAATLPAPILNALLNAKNRKQFVATTVEFARASAGKDSVLTETDAGKLPPDDPRAAQIHYYLSVPYLHDYYTPEKLGSRSVPRIPVREMGQVARAIWDKFDTNHDGVLTGDELAPLRDARGTLTSGQPPL</sequence>
<feature type="domain" description="EF-hand" evidence="2">
    <location>
        <begin position="128"/>
        <end position="163"/>
    </location>
</feature>
<organism evidence="3 4">
    <name type="scientific">Microvirga puerhi</name>
    <dbReference type="NCBI Taxonomy" id="2876078"/>
    <lineage>
        <taxon>Bacteria</taxon>
        <taxon>Pseudomonadati</taxon>
        <taxon>Pseudomonadota</taxon>
        <taxon>Alphaproteobacteria</taxon>
        <taxon>Hyphomicrobiales</taxon>
        <taxon>Methylobacteriaceae</taxon>
        <taxon>Microvirga</taxon>
    </lineage>
</organism>
<name>A0ABS7VIG1_9HYPH</name>
<dbReference type="RefSeq" id="WP_224310904.1">
    <property type="nucleotide sequence ID" value="NZ_JAIRBM010000001.1"/>
</dbReference>
<gene>
    <name evidence="3" type="ORF">K9B37_00835</name>
</gene>
<evidence type="ECO:0000256" key="1">
    <source>
        <dbReference type="SAM" id="SignalP"/>
    </source>
</evidence>
<dbReference type="InterPro" id="IPR018247">
    <property type="entry name" value="EF_Hand_1_Ca_BS"/>
</dbReference>
<comment type="caution">
    <text evidence="3">The sequence shown here is derived from an EMBL/GenBank/DDBJ whole genome shotgun (WGS) entry which is preliminary data.</text>
</comment>
<evidence type="ECO:0000313" key="4">
    <source>
        <dbReference type="Proteomes" id="UP000704176"/>
    </source>
</evidence>
<dbReference type="EMBL" id="JAIRBM010000001">
    <property type="protein sequence ID" value="MBZ6074847.1"/>
    <property type="molecule type" value="Genomic_DNA"/>
</dbReference>
<proteinExistence type="predicted"/>
<dbReference type="PROSITE" id="PS50222">
    <property type="entry name" value="EF_HAND_2"/>
    <property type="match status" value="1"/>
</dbReference>
<dbReference type="Proteomes" id="UP000704176">
    <property type="component" value="Unassembled WGS sequence"/>
</dbReference>
<evidence type="ECO:0000313" key="3">
    <source>
        <dbReference type="EMBL" id="MBZ6074847.1"/>
    </source>
</evidence>
<dbReference type="InterPro" id="IPR002048">
    <property type="entry name" value="EF_hand_dom"/>
</dbReference>
<reference evidence="3 4" key="1">
    <citation type="submission" date="2021-09" db="EMBL/GenBank/DDBJ databases">
        <title>The complete genome sequence of a new microorganism.</title>
        <authorList>
            <person name="Zi Z."/>
        </authorList>
    </citation>
    <scope>NUCLEOTIDE SEQUENCE [LARGE SCALE GENOMIC DNA]</scope>
    <source>
        <strain evidence="3 4">WGZ8</strain>
    </source>
</reference>
<feature type="chain" id="PRO_5045640151" description="EF-hand domain-containing protein" evidence="1">
    <location>
        <begin position="24"/>
        <end position="170"/>
    </location>
</feature>
<dbReference type="PROSITE" id="PS00018">
    <property type="entry name" value="EF_HAND_1"/>
    <property type="match status" value="1"/>
</dbReference>